<dbReference type="InterPro" id="IPR008972">
    <property type="entry name" value="Cupredoxin"/>
</dbReference>
<sequence>MNKTAIIIIILGIIVIGGYFLLKGPEATAPTDGINIPEEEATEPVSSEMPVIGEEGVEEMVVVNEKIITYSSAGFSPGELNISIGETVTFKNGSAENMWVASGMHPTHTLYSGTSLSEHCPDPLGTAFDACAGAPPGGSWSFVFEKTGTWGYHDHLHPTLFGKVVVE</sequence>
<dbReference type="Gene3D" id="2.60.40.420">
    <property type="entry name" value="Cupredoxins - blue copper proteins"/>
    <property type="match status" value="1"/>
</dbReference>
<evidence type="ECO:0000256" key="1">
    <source>
        <dbReference type="SAM" id="Phobius"/>
    </source>
</evidence>
<dbReference type="EMBL" id="MFVH01000001">
    <property type="protein sequence ID" value="OGI92734.1"/>
    <property type="molecule type" value="Genomic_DNA"/>
</dbReference>
<organism evidence="2 3">
    <name type="scientific">Candidatus Nomurabacteria bacterium RIFCSPLOWO2_01_FULL_46_18</name>
    <dbReference type="NCBI Taxonomy" id="1801783"/>
    <lineage>
        <taxon>Bacteria</taxon>
        <taxon>Candidatus Nomuraibacteriota</taxon>
    </lineage>
</organism>
<accession>A0A1F6XER5</accession>
<keyword evidence="1" id="KW-1133">Transmembrane helix</keyword>
<evidence type="ECO:0000313" key="3">
    <source>
        <dbReference type="Proteomes" id="UP000179381"/>
    </source>
</evidence>
<dbReference type="SUPFAM" id="SSF49503">
    <property type="entry name" value="Cupredoxins"/>
    <property type="match status" value="1"/>
</dbReference>
<protein>
    <recommendedName>
        <fullName evidence="4">Blue (type 1) copper domain-containing protein</fullName>
    </recommendedName>
</protein>
<keyword evidence="1" id="KW-0472">Membrane</keyword>
<proteinExistence type="predicted"/>
<feature type="transmembrane region" description="Helical" evidence="1">
    <location>
        <begin position="6"/>
        <end position="22"/>
    </location>
</feature>
<gene>
    <name evidence="2" type="ORF">A2933_00760</name>
</gene>
<evidence type="ECO:0008006" key="4">
    <source>
        <dbReference type="Google" id="ProtNLM"/>
    </source>
</evidence>
<reference evidence="2 3" key="1">
    <citation type="journal article" date="2016" name="Nat. Commun.">
        <title>Thousands of microbial genomes shed light on interconnected biogeochemical processes in an aquifer system.</title>
        <authorList>
            <person name="Anantharaman K."/>
            <person name="Brown C.T."/>
            <person name="Hug L.A."/>
            <person name="Sharon I."/>
            <person name="Castelle C.J."/>
            <person name="Probst A.J."/>
            <person name="Thomas B.C."/>
            <person name="Singh A."/>
            <person name="Wilkins M.J."/>
            <person name="Karaoz U."/>
            <person name="Brodie E.L."/>
            <person name="Williams K.H."/>
            <person name="Hubbard S.S."/>
            <person name="Banfield J.F."/>
        </authorList>
    </citation>
    <scope>NUCLEOTIDE SEQUENCE [LARGE SCALE GENOMIC DNA]</scope>
</reference>
<keyword evidence="1" id="KW-0812">Transmembrane</keyword>
<dbReference type="Proteomes" id="UP000179381">
    <property type="component" value="Unassembled WGS sequence"/>
</dbReference>
<evidence type="ECO:0000313" key="2">
    <source>
        <dbReference type="EMBL" id="OGI92734.1"/>
    </source>
</evidence>
<dbReference type="AlphaFoldDB" id="A0A1F6XER5"/>
<name>A0A1F6XER5_9BACT</name>
<comment type="caution">
    <text evidence="2">The sequence shown here is derived from an EMBL/GenBank/DDBJ whole genome shotgun (WGS) entry which is preliminary data.</text>
</comment>